<dbReference type="CDD" id="cd00429">
    <property type="entry name" value="RPE"/>
    <property type="match status" value="1"/>
</dbReference>
<dbReference type="Pfam" id="PF00834">
    <property type="entry name" value="Ribul_P_3_epim"/>
    <property type="match status" value="1"/>
</dbReference>
<dbReference type="AlphaFoldDB" id="A0A9W7A2A3"/>
<dbReference type="GO" id="GO:0005975">
    <property type="term" value="P:carbohydrate metabolic process"/>
    <property type="evidence" value="ECO:0007669"/>
    <property type="project" value="InterPro"/>
</dbReference>
<dbReference type="InterPro" id="IPR011060">
    <property type="entry name" value="RibuloseP-bd_barrel"/>
</dbReference>
<dbReference type="InterPro" id="IPR043129">
    <property type="entry name" value="ATPase_NBD"/>
</dbReference>
<dbReference type="InterPro" id="IPR018483">
    <property type="entry name" value="Carb_kinase_FGGY_CS"/>
</dbReference>
<keyword evidence="5" id="KW-1185">Reference proteome</keyword>
<dbReference type="PROSITE" id="PS00445">
    <property type="entry name" value="FGGY_KINASES_2"/>
    <property type="match status" value="1"/>
</dbReference>
<keyword evidence="2" id="KW-0413">Isomerase</keyword>
<dbReference type="GO" id="GO:0016773">
    <property type="term" value="F:phosphotransferase activity, alcohol group as acceptor"/>
    <property type="evidence" value="ECO:0007669"/>
    <property type="project" value="InterPro"/>
</dbReference>
<dbReference type="InterPro" id="IPR000056">
    <property type="entry name" value="Ribul_P_3_epim-like"/>
</dbReference>
<dbReference type="Pfam" id="PF02782">
    <property type="entry name" value="FGGY_C"/>
    <property type="match status" value="1"/>
</dbReference>
<evidence type="ECO:0000313" key="5">
    <source>
        <dbReference type="Proteomes" id="UP001165082"/>
    </source>
</evidence>
<accession>A0A9W7A2A3</accession>
<evidence type="ECO:0000256" key="1">
    <source>
        <dbReference type="ARBA" id="ARBA00022723"/>
    </source>
</evidence>
<dbReference type="InterPro" id="IPR018485">
    <property type="entry name" value="FGGY_C"/>
</dbReference>
<dbReference type="Gene3D" id="3.30.420.40">
    <property type="match status" value="1"/>
</dbReference>
<dbReference type="EMBL" id="BRXZ01002446">
    <property type="protein sequence ID" value="GMH62201.1"/>
    <property type="molecule type" value="Genomic_DNA"/>
</dbReference>
<comment type="caution">
    <text evidence="4">The sequence shown here is derived from an EMBL/GenBank/DDBJ whole genome shotgun (WGS) entry which is preliminary data.</text>
</comment>
<dbReference type="Proteomes" id="UP001165082">
    <property type="component" value="Unassembled WGS sequence"/>
</dbReference>
<dbReference type="GO" id="GO:0016857">
    <property type="term" value="F:racemase and epimerase activity, acting on carbohydrates and derivatives"/>
    <property type="evidence" value="ECO:0007669"/>
    <property type="project" value="InterPro"/>
</dbReference>
<protein>
    <recommendedName>
        <fullName evidence="3">Carbohydrate kinase FGGY C-terminal domain-containing protein</fullName>
    </recommendedName>
</protein>
<dbReference type="GO" id="GO:0046872">
    <property type="term" value="F:metal ion binding"/>
    <property type="evidence" value="ECO:0007669"/>
    <property type="project" value="UniProtKB-KW"/>
</dbReference>
<proteinExistence type="predicted"/>
<dbReference type="GO" id="GO:0016301">
    <property type="term" value="F:kinase activity"/>
    <property type="evidence" value="ECO:0007669"/>
    <property type="project" value="InterPro"/>
</dbReference>
<evidence type="ECO:0000313" key="4">
    <source>
        <dbReference type="EMBL" id="GMH62201.1"/>
    </source>
</evidence>
<dbReference type="SUPFAM" id="SSF53067">
    <property type="entry name" value="Actin-like ATPase domain"/>
    <property type="match status" value="1"/>
</dbReference>
<dbReference type="OrthoDB" id="203824at2759"/>
<organism evidence="4 5">
    <name type="scientific">Triparma retinervis</name>
    <dbReference type="NCBI Taxonomy" id="2557542"/>
    <lineage>
        <taxon>Eukaryota</taxon>
        <taxon>Sar</taxon>
        <taxon>Stramenopiles</taxon>
        <taxon>Ochrophyta</taxon>
        <taxon>Bolidophyceae</taxon>
        <taxon>Parmales</taxon>
        <taxon>Triparmaceae</taxon>
        <taxon>Triparma</taxon>
    </lineage>
</organism>
<evidence type="ECO:0000256" key="2">
    <source>
        <dbReference type="ARBA" id="ARBA00023235"/>
    </source>
</evidence>
<reference evidence="4" key="1">
    <citation type="submission" date="2022-07" db="EMBL/GenBank/DDBJ databases">
        <title>Genome analysis of Parmales, a sister group of diatoms, reveals the evolutionary specialization of diatoms from phago-mixotrophs to photoautotrophs.</title>
        <authorList>
            <person name="Ban H."/>
            <person name="Sato S."/>
            <person name="Yoshikawa S."/>
            <person name="Kazumasa Y."/>
            <person name="Nakamura Y."/>
            <person name="Ichinomiya M."/>
            <person name="Saitoh K."/>
            <person name="Sato N."/>
            <person name="Blanc-Mathieu R."/>
            <person name="Endo H."/>
            <person name="Kuwata A."/>
            <person name="Ogata H."/>
        </authorList>
    </citation>
    <scope>NUCLEOTIDE SEQUENCE</scope>
</reference>
<dbReference type="SUPFAM" id="SSF51366">
    <property type="entry name" value="Ribulose-phoshate binding barrel"/>
    <property type="match status" value="1"/>
</dbReference>
<keyword evidence="1" id="KW-0479">Metal-binding</keyword>
<dbReference type="Gene3D" id="3.20.20.70">
    <property type="entry name" value="Aldolase class I"/>
    <property type="match status" value="1"/>
</dbReference>
<feature type="non-terminal residue" evidence="4">
    <location>
        <position position="1"/>
    </location>
</feature>
<evidence type="ECO:0000259" key="3">
    <source>
        <dbReference type="Pfam" id="PF02782"/>
    </source>
</evidence>
<name>A0A9W7A2A3_9STRA</name>
<dbReference type="InterPro" id="IPR013785">
    <property type="entry name" value="Aldolase_TIM"/>
</dbReference>
<gene>
    <name evidence="4" type="ORF">TrRE_jg12307</name>
</gene>
<feature type="domain" description="Carbohydrate kinase FGGY C-terminal" evidence="3">
    <location>
        <begin position="2"/>
        <end position="90"/>
    </location>
</feature>
<sequence length="374" mass="39794">GKGSFVGLSLGHGRGHIWRSILEGVALGTSSCISGLRSGGHSSSSIFMAGGATRSELWLQMHADATGTRIVVAEFEDAPIMGGAVLASVGAGVHGSVKEAVGRMVKVKRVVEPIEENVRKYETMKGAYEELTKSVRTGVGMLKDIRGGDGGGQTISPSLLSADWANMEKEIRMCEECEGVERLHCDVFDGVEIKDPLAMTFGPKMIADIRRKTTLKLDIHLVTVDPVRYVGPMGDAGADCLIVQYESFEGGESLRKCLEEIKAKGMERGVSVAPKTDIQKLGGLLGEGVVDVVDVLTVEPCFAAQEIQLGCLEKVKSVKREFPDVRVMVDGGVNGDTIEEVRRSGADVIVSGSFVFKNTGGVKEGVRKLGLGNV</sequence>
<dbReference type="PANTHER" id="PTHR11749">
    <property type="entry name" value="RIBULOSE-5-PHOSPHATE-3-EPIMERASE"/>
    <property type="match status" value="1"/>
</dbReference>